<dbReference type="SMART" id="SM00729">
    <property type="entry name" value="Elp3"/>
    <property type="match status" value="1"/>
</dbReference>
<keyword evidence="4" id="KW-0479">Metal-binding</keyword>
<reference evidence="8 9" key="1">
    <citation type="submission" date="2019-11" db="EMBL/GenBank/DDBJ databases">
        <title>Comparative genomics of hydrocarbon-degrading Desulfosarcina strains.</title>
        <authorList>
            <person name="Watanabe M."/>
            <person name="Kojima H."/>
            <person name="Fukui M."/>
        </authorList>
    </citation>
    <scope>NUCLEOTIDE SEQUENCE [LARGE SCALE GENOMIC DNA]</scope>
    <source>
        <strain evidence="8 9">PP31</strain>
    </source>
</reference>
<dbReference type="InterPro" id="IPR058240">
    <property type="entry name" value="rSAM_sf"/>
</dbReference>
<dbReference type="SFLD" id="SFLDG01082">
    <property type="entry name" value="B12-binding_domain_containing"/>
    <property type="match status" value="1"/>
</dbReference>
<dbReference type="PANTHER" id="PTHR11135:SF0">
    <property type="entry name" value="ELONGATOR COMPLEX PROTEIN 3"/>
    <property type="match status" value="1"/>
</dbReference>
<protein>
    <submittedName>
        <fullName evidence="8">Radical SAM protein</fullName>
    </submittedName>
</protein>
<dbReference type="GO" id="GO:0051539">
    <property type="term" value="F:4 iron, 4 sulfur cluster binding"/>
    <property type="evidence" value="ECO:0007669"/>
    <property type="project" value="UniProtKB-KW"/>
</dbReference>
<evidence type="ECO:0000259" key="7">
    <source>
        <dbReference type="PROSITE" id="PS51918"/>
    </source>
</evidence>
<dbReference type="PROSITE" id="PS51918">
    <property type="entry name" value="RADICAL_SAM"/>
    <property type="match status" value="1"/>
</dbReference>
<keyword evidence="2" id="KW-0004">4Fe-4S</keyword>
<evidence type="ECO:0000256" key="5">
    <source>
        <dbReference type="ARBA" id="ARBA00023004"/>
    </source>
</evidence>
<dbReference type="Pfam" id="PF16199">
    <property type="entry name" value="Radical_SAM_C"/>
    <property type="match status" value="1"/>
</dbReference>
<dbReference type="RefSeq" id="WP_155305360.1">
    <property type="nucleotide sequence ID" value="NZ_AP021875.1"/>
</dbReference>
<keyword evidence="6" id="KW-0411">Iron-sulfur</keyword>
<proteinExistence type="predicted"/>
<dbReference type="AlphaFoldDB" id="A0A5K7ZKH8"/>
<keyword evidence="3" id="KW-0949">S-adenosyl-L-methionine</keyword>
<dbReference type="OrthoDB" id="9815044at2"/>
<evidence type="ECO:0000313" key="8">
    <source>
        <dbReference type="EMBL" id="BBO76537.1"/>
    </source>
</evidence>
<dbReference type="InterPro" id="IPR007197">
    <property type="entry name" value="rSAM"/>
</dbReference>
<organism evidence="8 9">
    <name type="scientific">Desulfosarcina widdelii</name>
    <dbReference type="NCBI Taxonomy" id="947919"/>
    <lineage>
        <taxon>Bacteria</taxon>
        <taxon>Pseudomonadati</taxon>
        <taxon>Thermodesulfobacteriota</taxon>
        <taxon>Desulfobacteria</taxon>
        <taxon>Desulfobacterales</taxon>
        <taxon>Desulfosarcinaceae</taxon>
        <taxon>Desulfosarcina</taxon>
    </lineage>
</organism>
<sequence length="357" mass="39413">MSRPDDSAAAAHAHPLIVPIFIPQLGCPHQCVFCSQPAITDTPRRCPTPDQIRQEVSRFLEYGKRPSSTVQISFFGGNFLGLKSSSILKLLEAAAEFVQNETVDSIRFSTRPDTVCEKRLELLTGFPVSTIELGVQSMHDRVLELAERGHRAADTIAAAERVKQRGYRLGLQMMVGLPGDSEDGAMETARRMAALAPDFVRIYPTLVLEGSPLADWFRSGRYRPMPLDACVTLVKRICLFFKARHIPVIRMGLQASDGLNAETGLVAGPYHPAFGHQVYAEIVLDAISAAIAKMAAPIPDPLIIQAHPRMISRVQGLKKKNIFYLKQKFLLEKVLLVQDATLAKDHVRVADQLTVLP</sequence>
<dbReference type="Pfam" id="PF04055">
    <property type="entry name" value="Radical_SAM"/>
    <property type="match status" value="1"/>
</dbReference>
<dbReference type="SUPFAM" id="SSF102114">
    <property type="entry name" value="Radical SAM enzymes"/>
    <property type="match status" value="1"/>
</dbReference>
<dbReference type="GO" id="GO:0002926">
    <property type="term" value="P:tRNA wobble base 5-methoxycarbonylmethyl-2-thiouridinylation"/>
    <property type="evidence" value="ECO:0007669"/>
    <property type="project" value="TreeGrafter"/>
</dbReference>
<dbReference type="InterPro" id="IPR032432">
    <property type="entry name" value="Radical_SAM_C"/>
</dbReference>
<dbReference type="PANTHER" id="PTHR11135">
    <property type="entry name" value="HISTONE ACETYLTRANSFERASE-RELATED"/>
    <property type="match status" value="1"/>
</dbReference>
<dbReference type="GO" id="GO:0005737">
    <property type="term" value="C:cytoplasm"/>
    <property type="evidence" value="ECO:0007669"/>
    <property type="project" value="TreeGrafter"/>
</dbReference>
<dbReference type="InterPro" id="IPR023404">
    <property type="entry name" value="rSAM_horseshoe"/>
</dbReference>
<evidence type="ECO:0000256" key="1">
    <source>
        <dbReference type="ARBA" id="ARBA00001966"/>
    </source>
</evidence>
<dbReference type="SFLD" id="SFLDS00029">
    <property type="entry name" value="Radical_SAM"/>
    <property type="match status" value="1"/>
</dbReference>
<evidence type="ECO:0000256" key="3">
    <source>
        <dbReference type="ARBA" id="ARBA00022691"/>
    </source>
</evidence>
<dbReference type="SFLD" id="SFLDG01086">
    <property type="entry name" value="elongater_protein-like"/>
    <property type="match status" value="1"/>
</dbReference>
<evidence type="ECO:0000256" key="4">
    <source>
        <dbReference type="ARBA" id="ARBA00022723"/>
    </source>
</evidence>
<dbReference type="Gene3D" id="3.80.30.20">
    <property type="entry name" value="tm_1862 like domain"/>
    <property type="match status" value="1"/>
</dbReference>
<dbReference type="GO" id="GO:0046872">
    <property type="term" value="F:metal ion binding"/>
    <property type="evidence" value="ECO:0007669"/>
    <property type="project" value="UniProtKB-KW"/>
</dbReference>
<feature type="domain" description="Radical SAM core" evidence="7">
    <location>
        <begin position="12"/>
        <end position="250"/>
    </location>
</feature>
<dbReference type="Proteomes" id="UP000427769">
    <property type="component" value="Chromosome"/>
</dbReference>
<dbReference type="EMBL" id="AP021875">
    <property type="protein sequence ID" value="BBO76537.1"/>
    <property type="molecule type" value="Genomic_DNA"/>
</dbReference>
<evidence type="ECO:0000313" key="9">
    <source>
        <dbReference type="Proteomes" id="UP000427769"/>
    </source>
</evidence>
<accession>A0A5K7ZKH8</accession>
<dbReference type="CDD" id="cd01335">
    <property type="entry name" value="Radical_SAM"/>
    <property type="match status" value="1"/>
</dbReference>
<dbReference type="GO" id="GO:0003824">
    <property type="term" value="F:catalytic activity"/>
    <property type="evidence" value="ECO:0007669"/>
    <property type="project" value="InterPro"/>
</dbReference>
<dbReference type="InterPro" id="IPR006638">
    <property type="entry name" value="Elp3/MiaA/NifB-like_rSAM"/>
</dbReference>
<keyword evidence="5" id="KW-0408">Iron</keyword>
<dbReference type="KEGG" id="dwd:DSCW_39540"/>
<keyword evidence="9" id="KW-1185">Reference proteome</keyword>
<evidence type="ECO:0000256" key="2">
    <source>
        <dbReference type="ARBA" id="ARBA00022485"/>
    </source>
</evidence>
<gene>
    <name evidence="8" type="ORF">DSCW_39540</name>
</gene>
<dbReference type="InterPro" id="IPR039661">
    <property type="entry name" value="ELP3"/>
</dbReference>
<comment type="cofactor">
    <cofactor evidence="1">
        <name>[4Fe-4S] cluster</name>
        <dbReference type="ChEBI" id="CHEBI:49883"/>
    </cofactor>
</comment>
<name>A0A5K7ZKH8_9BACT</name>
<evidence type="ECO:0000256" key="6">
    <source>
        <dbReference type="ARBA" id="ARBA00023014"/>
    </source>
</evidence>